<proteinExistence type="predicted"/>
<feature type="compositionally biased region" description="Basic and acidic residues" evidence="7">
    <location>
        <begin position="8"/>
        <end position="22"/>
    </location>
</feature>
<feature type="region of interest" description="Disordered" evidence="7">
    <location>
        <begin position="1"/>
        <end position="40"/>
    </location>
</feature>
<evidence type="ECO:0000256" key="4">
    <source>
        <dbReference type="ARBA" id="ARBA00023316"/>
    </source>
</evidence>
<evidence type="ECO:0000256" key="7">
    <source>
        <dbReference type="SAM" id="MobiDB-lite"/>
    </source>
</evidence>
<evidence type="ECO:0000256" key="1">
    <source>
        <dbReference type="ARBA" id="ARBA00022801"/>
    </source>
</evidence>
<keyword evidence="2" id="KW-0325">Glycoprotein</keyword>
<feature type="transmembrane region" description="Helical" evidence="8">
    <location>
        <begin position="46"/>
        <end position="68"/>
    </location>
</feature>
<comment type="caution">
    <text evidence="9">The sequence shown here is derived from an EMBL/GenBank/DDBJ whole genome shotgun (WGS) entry which is preliminary data.</text>
</comment>
<evidence type="ECO:0000256" key="6">
    <source>
        <dbReference type="ARBA" id="ARBA00038929"/>
    </source>
</evidence>
<evidence type="ECO:0000256" key="3">
    <source>
        <dbReference type="ARBA" id="ARBA00023295"/>
    </source>
</evidence>
<dbReference type="PANTHER" id="PTHR31297:SF34">
    <property type="entry name" value="GLUCAN 1,3-BETA-GLUCOSIDASE 2"/>
    <property type="match status" value="1"/>
</dbReference>
<accession>A0ABN9QCA7</accession>
<dbReference type="Proteomes" id="UP001189429">
    <property type="component" value="Unassembled WGS sequence"/>
</dbReference>
<gene>
    <name evidence="9" type="ORF">PCOR1329_LOCUS10036</name>
</gene>
<keyword evidence="1" id="KW-0378">Hydrolase</keyword>
<sequence length="564" mass="62773">MTHGRSRTATDRPRAREGRGEEASLLLAAPSEGAPGRPWRRRPLPAGALVAAAVAAGLLVTSSVGSLWRRPVSPHSGLARPIEGAALDQDEVEKPPEVKRLRDEPAVAQEGPRFSTVPDGTNFGGWLLLEEWMSSGGKCLPPLLPSKDIPALTWASEGDLGFKLNESVGPTEAIKVFARHRETFISNQDLEMVKALGIKYVRVPLGWHTFPEALAIVDVNIYAKHDLEEESVVIPDPYWHSNISYATVPRKLLRQFLKHAKQLDLGVMLDLHAMPGGSSAASYNGVAPNPPMFWLKNSRIGNTSISLQRCGQYVVQAVVDFVQSLDTEHSSVIGVTLMNEPALVAWPYYSHVDDVLSWLAAGARTFRDSTLPSNGVRLYVNLQKQMLALEERESFWDTVVPWFKRTFNDDERNSWAYFDMHYYIAWNRTCGGCTNWTQQASCPGTWPAWGLDPPGGFACSSKPSDISEIARSCVTDFISEISHYINTKKAVSELSVGTWTEPTVACKERSVVEAVLNDQITSFGNAGIEHYFWSWRTPFSPEYEPGWSLRWLSRREDKSTQQCK</sequence>
<dbReference type="EC" id="3.2.1.58" evidence="6"/>
<dbReference type="InterPro" id="IPR050386">
    <property type="entry name" value="Glycosyl_hydrolase_5"/>
</dbReference>
<keyword evidence="8" id="KW-0812">Transmembrane</keyword>
<organism evidence="9 10">
    <name type="scientific">Prorocentrum cordatum</name>
    <dbReference type="NCBI Taxonomy" id="2364126"/>
    <lineage>
        <taxon>Eukaryota</taxon>
        <taxon>Sar</taxon>
        <taxon>Alveolata</taxon>
        <taxon>Dinophyceae</taxon>
        <taxon>Prorocentrales</taxon>
        <taxon>Prorocentraceae</taxon>
        <taxon>Prorocentrum</taxon>
    </lineage>
</organism>
<dbReference type="PANTHER" id="PTHR31297">
    <property type="entry name" value="GLUCAN ENDO-1,6-BETA-GLUCOSIDASE B"/>
    <property type="match status" value="1"/>
</dbReference>
<protein>
    <recommendedName>
        <fullName evidence="6">glucan 1,3-beta-glucosidase</fullName>
        <ecNumber evidence="6">3.2.1.58</ecNumber>
    </recommendedName>
</protein>
<dbReference type="Gene3D" id="3.20.20.80">
    <property type="entry name" value="Glycosidases"/>
    <property type="match status" value="1"/>
</dbReference>
<keyword evidence="8" id="KW-1133">Transmembrane helix</keyword>
<keyword evidence="10" id="KW-1185">Reference proteome</keyword>
<evidence type="ECO:0000313" key="10">
    <source>
        <dbReference type="Proteomes" id="UP001189429"/>
    </source>
</evidence>
<dbReference type="SUPFAM" id="SSF51445">
    <property type="entry name" value="(Trans)glycosidases"/>
    <property type="match status" value="1"/>
</dbReference>
<evidence type="ECO:0000256" key="5">
    <source>
        <dbReference type="ARBA" id="ARBA00036824"/>
    </source>
</evidence>
<keyword evidence="8" id="KW-0472">Membrane</keyword>
<evidence type="ECO:0000256" key="2">
    <source>
        <dbReference type="ARBA" id="ARBA00023180"/>
    </source>
</evidence>
<evidence type="ECO:0000256" key="8">
    <source>
        <dbReference type="SAM" id="Phobius"/>
    </source>
</evidence>
<reference evidence="9" key="1">
    <citation type="submission" date="2023-10" db="EMBL/GenBank/DDBJ databases">
        <authorList>
            <person name="Chen Y."/>
            <person name="Shah S."/>
            <person name="Dougan E. K."/>
            <person name="Thang M."/>
            <person name="Chan C."/>
        </authorList>
    </citation>
    <scope>NUCLEOTIDE SEQUENCE [LARGE SCALE GENOMIC DNA]</scope>
</reference>
<keyword evidence="4" id="KW-0961">Cell wall biogenesis/degradation</keyword>
<dbReference type="EMBL" id="CAUYUJ010002825">
    <property type="protein sequence ID" value="CAK0802532.1"/>
    <property type="molecule type" value="Genomic_DNA"/>
</dbReference>
<comment type="catalytic activity">
    <reaction evidence="5">
        <text>Successive hydrolysis of beta-D-glucose units from the non-reducing ends of (1-&gt;3)-beta-D-glucans, releasing alpha-glucose.</text>
        <dbReference type="EC" id="3.2.1.58"/>
    </reaction>
</comment>
<keyword evidence="3" id="KW-0326">Glycosidase</keyword>
<dbReference type="InterPro" id="IPR017853">
    <property type="entry name" value="GH"/>
</dbReference>
<evidence type="ECO:0000313" key="9">
    <source>
        <dbReference type="EMBL" id="CAK0802532.1"/>
    </source>
</evidence>
<name>A0ABN9QCA7_9DINO</name>